<evidence type="ECO:0000313" key="3">
    <source>
        <dbReference type="Proteomes" id="UP001642409"/>
    </source>
</evidence>
<name>A0AA86UZS9_9EUKA</name>
<protein>
    <submittedName>
        <fullName evidence="1">Uncharacterized protein</fullName>
    </submittedName>
</protein>
<sequence>MRQQKQQQLSNFDEVFIQAVNNKTNLKFVTIQDAHQEFINRQNGVVFDIWKDMAVILNISAKKVHDYYHNTWSKQFYDGIEGFKTEILELITQMDQNVQIKENVQNIVKTMKEKHQNVNFHYQTMYQFINYHMKNNILKLQSEQEQKLTKQMNTGNLDELLNIVLNAKLPEENQEYIVKRQKIIIKPK</sequence>
<comment type="caution">
    <text evidence="1">The sequence shown here is derived from an EMBL/GenBank/DDBJ whole genome shotgun (WGS) entry which is preliminary data.</text>
</comment>
<keyword evidence="3" id="KW-1185">Reference proteome</keyword>
<accession>A0AA86UZS9</accession>
<evidence type="ECO:0000313" key="1">
    <source>
        <dbReference type="EMBL" id="CAI9953728.1"/>
    </source>
</evidence>
<gene>
    <name evidence="1" type="ORF">HINF_LOCUS41373</name>
    <name evidence="2" type="ORF">HINF_LOCUS42532</name>
</gene>
<reference evidence="1" key="1">
    <citation type="submission" date="2023-06" db="EMBL/GenBank/DDBJ databases">
        <authorList>
            <person name="Kurt Z."/>
        </authorList>
    </citation>
    <scope>NUCLEOTIDE SEQUENCE</scope>
</reference>
<dbReference type="EMBL" id="CAXDID020000174">
    <property type="protein sequence ID" value="CAL6048113.1"/>
    <property type="molecule type" value="Genomic_DNA"/>
</dbReference>
<dbReference type="Proteomes" id="UP001642409">
    <property type="component" value="Unassembled WGS sequence"/>
</dbReference>
<dbReference type="EMBL" id="CATOUU010000841">
    <property type="protein sequence ID" value="CAI9953728.1"/>
    <property type="molecule type" value="Genomic_DNA"/>
</dbReference>
<reference evidence="2 3" key="2">
    <citation type="submission" date="2024-07" db="EMBL/GenBank/DDBJ databases">
        <authorList>
            <person name="Akdeniz Z."/>
        </authorList>
    </citation>
    <scope>NUCLEOTIDE SEQUENCE [LARGE SCALE GENOMIC DNA]</scope>
</reference>
<proteinExistence type="predicted"/>
<evidence type="ECO:0000313" key="2">
    <source>
        <dbReference type="EMBL" id="CAL6048113.1"/>
    </source>
</evidence>
<organism evidence="1">
    <name type="scientific">Hexamita inflata</name>
    <dbReference type="NCBI Taxonomy" id="28002"/>
    <lineage>
        <taxon>Eukaryota</taxon>
        <taxon>Metamonada</taxon>
        <taxon>Diplomonadida</taxon>
        <taxon>Hexamitidae</taxon>
        <taxon>Hexamitinae</taxon>
        <taxon>Hexamita</taxon>
    </lineage>
</organism>
<dbReference type="AlphaFoldDB" id="A0AA86UZS9"/>